<dbReference type="InterPro" id="IPR002049">
    <property type="entry name" value="LE_dom"/>
</dbReference>
<evidence type="ECO:0000256" key="7">
    <source>
        <dbReference type="SAM" id="Phobius"/>
    </source>
</evidence>
<dbReference type="PRINTS" id="PR00011">
    <property type="entry name" value="EGFLAMININ"/>
</dbReference>
<feature type="disulfide bond" evidence="5">
    <location>
        <begin position="207"/>
        <end position="216"/>
    </location>
</feature>
<dbReference type="PROSITE" id="PS00022">
    <property type="entry name" value="EGF_1"/>
    <property type="match status" value="5"/>
</dbReference>
<organism evidence="9 10">
    <name type="scientific">Setaria digitata</name>
    <dbReference type="NCBI Taxonomy" id="48799"/>
    <lineage>
        <taxon>Eukaryota</taxon>
        <taxon>Metazoa</taxon>
        <taxon>Ecdysozoa</taxon>
        <taxon>Nematoda</taxon>
        <taxon>Chromadorea</taxon>
        <taxon>Rhabditida</taxon>
        <taxon>Spirurina</taxon>
        <taxon>Spiruromorpha</taxon>
        <taxon>Filarioidea</taxon>
        <taxon>Setariidae</taxon>
        <taxon>Setaria</taxon>
    </lineage>
</organism>
<comment type="caution">
    <text evidence="5">Lacks conserved residue(s) required for the propagation of feature annotation.</text>
</comment>
<feature type="domain" description="EGF-like" evidence="8">
    <location>
        <begin position="17"/>
        <end position="47"/>
    </location>
</feature>
<keyword evidence="1 5" id="KW-0245">EGF-like domain</keyword>
<keyword evidence="9" id="KW-1185">Reference proteome</keyword>
<evidence type="ECO:0000256" key="1">
    <source>
        <dbReference type="ARBA" id="ARBA00022536"/>
    </source>
</evidence>
<dbReference type="PROSITE" id="PS50026">
    <property type="entry name" value="EGF_3"/>
    <property type="match status" value="2"/>
</dbReference>
<keyword evidence="2" id="KW-0732">Signal</keyword>
<dbReference type="SMART" id="SM00181">
    <property type="entry name" value="EGF"/>
    <property type="match status" value="6"/>
</dbReference>
<evidence type="ECO:0000256" key="2">
    <source>
        <dbReference type="ARBA" id="ARBA00022729"/>
    </source>
</evidence>
<dbReference type="CDD" id="cd00055">
    <property type="entry name" value="EGF_Lam"/>
    <property type="match status" value="1"/>
</dbReference>
<proteinExistence type="predicted"/>
<evidence type="ECO:0000259" key="8">
    <source>
        <dbReference type="PROSITE" id="PS50026"/>
    </source>
</evidence>
<name>A0A915Q1P9_9BILA</name>
<accession>A0A915Q1P9</accession>
<dbReference type="PANTHER" id="PTHR24043">
    <property type="entry name" value="SCAVENGER RECEPTOR CLASS F"/>
    <property type="match status" value="1"/>
</dbReference>
<feature type="domain" description="EGF-like" evidence="8">
    <location>
        <begin position="181"/>
        <end position="217"/>
    </location>
</feature>
<dbReference type="Gene3D" id="2.10.25.10">
    <property type="entry name" value="Laminin"/>
    <property type="match status" value="1"/>
</dbReference>
<dbReference type="FunFam" id="2.170.300.10:FF:000041">
    <property type="entry name" value="Tyrosine protein kinase receptor tie-1, putative"/>
    <property type="match status" value="1"/>
</dbReference>
<evidence type="ECO:0000256" key="4">
    <source>
        <dbReference type="ARBA" id="ARBA00023157"/>
    </source>
</evidence>
<feature type="transmembrane region" description="Helical" evidence="7">
    <location>
        <begin position="350"/>
        <end position="374"/>
    </location>
</feature>
<sequence>MYLRICHLEGFYGMNCLQECQCHNDATCDPANGECSCTDGWAGADCSVPCPSGEEKTCLSSCPCVHGVCAGASTKCTCHPGYTGAFCSEKCPFGTYGKKCAKKCLCVHGCDSRTGTCIRCPAGQSGELCEQSCPLEKWGQNCSNHCSCSESSECNNVDGSCQCYNGFTGPKCNQECPAGKWGTDCSQTCSQCRNNSKCDPVDGECRCPAGYKGENCELACGLDQWGMDCMNECKCASDRKLCNPVTGLMGDLCNKYCPEGSWGPDCAFRCFCKMENSKCQATTGRCDCHPGFTGRRCDQACPEGFWGEQCANVCDCGEDFCDPVVGCCNKNNRPCGPTKLEYNVPEKSNVAAMVISVVSLLVVTIALAVLVLYYRKKYMRERDPIVPTITYHPTAINGGRIVTKNEFNNPLYQKTSNSQLATKGDSEHLANSKKSSGPQNNCAKFDDVYAEIDSSFGDERNGNFVKRIYDYEVPRSSAKTNKQ</sequence>
<dbReference type="Pfam" id="PF00053">
    <property type="entry name" value="EGF_laminin"/>
    <property type="match status" value="1"/>
</dbReference>
<dbReference type="Proteomes" id="UP000887581">
    <property type="component" value="Unplaced"/>
</dbReference>
<dbReference type="WBParaSite" id="sdigi.contig59.g3224.t1">
    <property type="protein sequence ID" value="sdigi.contig59.g3224.t1"/>
    <property type="gene ID" value="sdigi.contig59.g3224"/>
</dbReference>
<dbReference type="InterPro" id="IPR000742">
    <property type="entry name" value="EGF"/>
</dbReference>
<feature type="disulfide bond" evidence="5">
    <location>
        <begin position="37"/>
        <end position="46"/>
    </location>
</feature>
<evidence type="ECO:0000313" key="10">
    <source>
        <dbReference type="WBParaSite" id="sdigi.contig59.g3224.t1"/>
    </source>
</evidence>
<dbReference type="PANTHER" id="PTHR24043:SF8">
    <property type="entry name" value="EGF-LIKE DOMAIN-CONTAINING PROTEIN"/>
    <property type="match status" value="1"/>
</dbReference>
<evidence type="ECO:0000256" key="5">
    <source>
        <dbReference type="PROSITE-ProRule" id="PRU00076"/>
    </source>
</evidence>
<dbReference type="InterPro" id="IPR042635">
    <property type="entry name" value="MEGF10/SREC1/2-like"/>
</dbReference>
<dbReference type="SMART" id="SM00180">
    <property type="entry name" value="EGF_Lam"/>
    <property type="match status" value="5"/>
</dbReference>
<feature type="region of interest" description="Disordered" evidence="6">
    <location>
        <begin position="416"/>
        <end position="438"/>
    </location>
</feature>
<dbReference type="Gene3D" id="2.170.300.10">
    <property type="entry name" value="Tie2 ligand-binding domain superfamily"/>
    <property type="match status" value="2"/>
</dbReference>
<keyword evidence="7" id="KW-1133">Transmembrane helix</keyword>
<keyword evidence="3" id="KW-0677">Repeat</keyword>
<keyword evidence="4 5" id="KW-1015">Disulfide bond</keyword>
<dbReference type="GO" id="GO:0005044">
    <property type="term" value="F:scavenger receptor activity"/>
    <property type="evidence" value="ECO:0007669"/>
    <property type="project" value="InterPro"/>
</dbReference>
<evidence type="ECO:0000313" key="9">
    <source>
        <dbReference type="Proteomes" id="UP000887581"/>
    </source>
</evidence>
<dbReference type="AlphaFoldDB" id="A0A915Q1P9"/>
<keyword evidence="7" id="KW-0472">Membrane</keyword>
<reference evidence="10" key="1">
    <citation type="submission" date="2022-11" db="UniProtKB">
        <authorList>
            <consortium name="WormBaseParasite"/>
        </authorList>
    </citation>
    <scope>IDENTIFICATION</scope>
</reference>
<protein>
    <submittedName>
        <fullName evidence="10">EGF-like domain-containing protein</fullName>
    </submittedName>
</protein>
<keyword evidence="7" id="KW-0812">Transmembrane</keyword>
<evidence type="ECO:0000256" key="3">
    <source>
        <dbReference type="ARBA" id="ARBA00022737"/>
    </source>
</evidence>
<evidence type="ECO:0000256" key="6">
    <source>
        <dbReference type="SAM" id="MobiDB-lite"/>
    </source>
</evidence>